<evidence type="ECO:0000256" key="2">
    <source>
        <dbReference type="ARBA" id="ARBA00007466"/>
    </source>
</evidence>
<evidence type="ECO:0000256" key="8">
    <source>
        <dbReference type="SAM" id="MobiDB-lite"/>
    </source>
</evidence>
<feature type="compositionally biased region" description="Basic and acidic residues" evidence="8">
    <location>
        <begin position="860"/>
        <end position="872"/>
    </location>
</feature>
<gene>
    <name evidence="9" type="ORF">SCF082_LOCUS45837</name>
</gene>
<reference evidence="9 10" key="1">
    <citation type="submission" date="2024-02" db="EMBL/GenBank/DDBJ databases">
        <authorList>
            <person name="Chen Y."/>
            <person name="Shah S."/>
            <person name="Dougan E. K."/>
            <person name="Thang M."/>
            <person name="Chan C."/>
        </authorList>
    </citation>
    <scope>NUCLEOTIDE SEQUENCE [LARGE SCALE GENOMIC DNA]</scope>
</reference>
<feature type="coiled-coil region" evidence="7">
    <location>
        <begin position="374"/>
        <end position="408"/>
    </location>
</feature>
<evidence type="ECO:0000256" key="1">
    <source>
        <dbReference type="ARBA" id="ARBA00004604"/>
    </source>
</evidence>
<feature type="region of interest" description="Disordered" evidence="8">
    <location>
        <begin position="900"/>
        <end position="966"/>
    </location>
</feature>
<evidence type="ECO:0000256" key="4">
    <source>
        <dbReference type="ARBA" id="ARBA00022552"/>
    </source>
</evidence>
<sequence>MPRTIGLPTWAALPDKAKKQFPEKSRKPMIRLYCFPGAADNYMLWLELATSAPPWCEVAVYEPRAHGFRPDEAWDRSLEERAEDAFRVMRPAFETHASGGVSEGAPFGFLSHGVGGQFMALLAHRLKQELNLEPLVVFANDGPPPNVPTLSEDGYRLLCEDVLGFYKVFQPDTILQYEKMGGKGNKAAEALIQKWSRGLRLFEEHARRGSQPCDRYHQFGCDLHVLVAQHSVDMDRAFEELDALHPQRAWWEQRKKITGAAESGCNWDRDGFKKWAEWTAEPDDFHYHEVDTDHMTIKNSPLMRDIDKLTSHRSSTFRDARLGGDAASAGSVQRLEEELHHGGRPLSSLADSELRRSAVGDDDEDVPDTMDEIIQQGRLRKEEAAREREELERQRGDLDKEFSDIRGELSFRPTKLARPIERVEADSYDKLLKEFVFDRKATATERTKTPEEIAREKAEKLEALERQRLARADGLADDLDVEVSDADGDSAQMVEEGGEEEEEEEELEEDAAIEEKDEKGEDGAEADDEDDKLGENCIKLMTAIEAEKPHRVRTRTAVALAAENRTKLRSFFLALLDFTINVMARSDGDISATGMRTAYALRGPLLDLANEFPEDATSYFLELLQDLGPETAPKARELSALKLIPLIFPTTDFQHPVVTPATLLADHWALQLAQLGENIQELVSEGTMLLAVLYELLGGKFCSSFFQLGCALLESCAASAKQGRQQCADAAVDLAMLMAEALKRLKDPEPAVAVMSAQAILRPCLNRLPRAIEGFEKAIAAIEAIASSELNPLKALKLFDEGAVQIKMLDPIFHEEGDRPLKRGMEASETKLLQRKLNQERRAAARQLARDAAAVQQLQHQKDEVRRKAGQKERKRVRQIMEVEKQELKKMATEYDKSMNTTFGSFSKTKERKKANRRMAGNATAENPNEPKPKAQAEAAKAAPSSKSKKDSKKAKKGGKRKARRL</sequence>
<feature type="compositionally biased region" description="Basic and acidic residues" evidence="8">
    <location>
        <begin position="513"/>
        <end position="522"/>
    </location>
</feature>
<feature type="compositionally biased region" description="Acidic residues" evidence="8">
    <location>
        <begin position="496"/>
        <end position="512"/>
    </location>
</feature>
<evidence type="ECO:0000313" key="10">
    <source>
        <dbReference type="Proteomes" id="UP001642464"/>
    </source>
</evidence>
<keyword evidence="5" id="KW-0539">Nucleus</keyword>
<dbReference type="PANTHER" id="PTHR23183:SF0">
    <property type="entry name" value="NUCLEOLAR PROTEIN 14"/>
    <property type="match status" value="1"/>
</dbReference>
<name>A0ABP0RDQ8_9DINO</name>
<dbReference type="InterPro" id="IPR007276">
    <property type="entry name" value="Nop14"/>
</dbReference>
<feature type="compositionally biased region" description="Acidic residues" evidence="8">
    <location>
        <begin position="475"/>
        <end position="488"/>
    </location>
</feature>
<evidence type="ECO:0000313" key="9">
    <source>
        <dbReference type="EMBL" id="CAK9097705.1"/>
    </source>
</evidence>
<organism evidence="9 10">
    <name type="scientific">Durusdinium trenchii</name>
    <dbReference type="NCBI Taxonomy" id="1381693"/>
    <lineage>
        <taxon>Eukaryota</taxon>
        <taxon>Sar</taxon>
        <taxon>Alveolata</taxon>
        <taxon>Dinophyceae</taxon>
        <taxon>Suessiales</taxon>
        <taxon>Symbiodiniaceae</taxon>
        <taxon>Durusdinium</taxon>
    </lineage>
</organism>
<feature type="compositionally biased region" description="Low complexity" evidence="8">
    <location>
        <begin position="936"/>
        <end position="946"/>
    </location>
</feature>
<dbReference type="Pfam" id="PF04147">
    <property type="entry name" value="Nop14"/>
    <property type="match status" value="2"/>
</dbReference>
<protein>
    <submittedName>
        <fullName evidence="9">Probable nucleolar complex protein 14</fullName>
    </submittedName>
</protein>
<keyword evidence="10" id="KW-1185">Reference proteome</keyword>
<dbReference type="PANTHER" id="PTHR23183">
    <property type="entry name" value="NOP14"/>
    <property type="match status" value="1"/>
</dbReference>
<comment type="subcellular location">
    <subcellularLocation>
        <location evidence="1">Nucleus</location>
        <location evidence="1">Nucleolus</location>
    </subcellularLocation>
</comment>
<feature type="compositionally biased region" description="Basic residues" evidence="8">
    <location>
        <begin position="950"/>
        <end position="966"/>
    </location>
</feature>
<dbReference type="Proteomes" id="UP001642464">
    <property type="component" value="Unassembled WGS sequence"/>
</dbReference>
<dbReference type="Gene3D" id="3.40.50.1820">
    <property type="entry name" value="alpha/beta hydrolase"/>
    <property type="match status" value="1"/>
</dbReference>
<evidence type="ECO:0000256" key="3">
    <source>
        <dbReference type="ARBA" id="ARBA00022517"/>
    </source>
</evidence>
<evidence type="ECO:0000256" key="7">
    <source>
        <dbReference type="SAM" id="Coils"/>
    </source>
</evidence>
<keyword evidence="4" id="KW-0698">rRNA processing</keyword>
<feature type="region of interest" description="Disordered" evidence="8">
    <location>
        <begin position="475"/>
        <end position="533"/>
    </location>
</feature>
<proteinExistence type="inferred from homology"/>
<keyword evidence="3" id="KW-0690">Ribosome biogenesis</keyword>
<feature type="region of interest" description="Disordered" evidence="8">
    <location>
        <begin position="339"/>
        <end position="368"/>
    </location>
</feature>
<comment type="caution">
    <text evidence="9">The sequence shown here is derived from an EMBL/GenBank/DDBJ whole genome shotgun (WGS) entry which is preliminary data.</text>
</comment>
<dbReference type="SUPFAM" id="SSF53474">
    <property type="entry name" value="alpha/beta-Hydrolases"/>
    <property type="match status" value="1"/>
</dbReference>
<comment type="function">
    <text evidence="6">Involved in nucleolar processing of pre-18S ribosomal RNA. Has a role in the nuclear export of 40S pre-ribosomal subunit to the cytoplasm.</text>
</comment>
<dbReference type="EMBL" id="CAXAMM010041162">
    <property type="protein sequence ID" value="CAK9097705.1"/>
    <property type="molecule type" value="Genomic_DNA"/>
</dbReference>
<evidence type="ECO:0000256" key="5">
    <source>
        <dbReference type="ARBA" id="ARBA00023242"/>
    </source>
</evidence>
<accession>A0ABP0RDQ8</accession>
<evidence type="ECO:0000256" key="6">
    <source>
        <dbReference type="ARBA" id="ARBA00024695"/>
    </source>
</evidence>
<keyword evidence="7" id="KW-0175">Coiled coil</keyword>
<dbReference type="InterPro" id="IPR029058">
    <property type="entry name" value="AB_hydrolase_fold"/>
</dbReference>
<comment type="similarity">
    <text evidence="2">Belongs to the NOP14 family.</text>
</comment>
<feature type="compositionally biased region" description="Acidic residues" evidence="8">
    <location>
        <begin position="523"/>
        <end position="532"/>
    </location>
</feature>
<feature type="region of interest" description="Disordered" evidence="8">
    <location>
        <begin position="856"/>
        <end position="876"/>
    </location>
</feature>